<accession>A0A9W6LZC1</accession>
<dbReference type="RefSeq" id="WP_271176144.1">
    <property type="nucleotide sequence ID" value="NZ_BAAAJO010000001.1"/>
</dbReference>
<reference evidence="1" key="2">
    <citation type="submission" date="2023-01" db="EMBL/GenBank/DDBJ databases">
        <authorList>
            <person name="Sun Q."/>
            <person name="Evtushenko L."/>
        </authorList>
    </citation>
    <scope>NUCLEOTIDE SEQUENCE</scope>
    <source>
        <strain evidence="1">VKM Ac-1401</strain>
    </source>
</reference>
<dbReference type="AlphaFoldDB" id="A0A9W6LZC1"/>
<dbReference type="Proteomes" id="UP001142372">
    <property type="component" value="Unassembled WGS sequence"/>
</dbReference>
<comment type="caution">
    <text evidence="1">The sequence shown here is derived from an EMBL/GenBank/DDBJ whole genome shotgun (WGS) entry which is preliminary data.</text>
</comment>
<gene>
    <name evidence="1" type="ORF">GCM10017584_10380</name>
</gene>
<evidence type="ECO:0000313" key="2">
    <source>
        <dbReference type="Proteomes" id="UP001142372"/>
    </source>
</evidence>
<protein>
    <submittedName>
        <fullName evidence="1">Uncharacterized protein</fullName>
    </submittedName>
</protein>
<reference evidence="1" key="1">
    <citation type="journal article" date="2014" name="Int. J. Syst. Evol. Microbiol.">
        <title>Complete genome sequence of Corynebacterium casei LMG S-19264T (=DSM 44701T), isolated from a smear-ripened cheese.</title>
        <authorList>
            <consortium name="US DOE Joint Genome Institute (JGI-PGF)"/>
            <person name="Walter F."/>
            <person name="Albersmeier A."/>
            <person name="Kalinowski J."/>
            <person name="Ruckert C."/>
        </authorList>
    </citation>
    <scope>NUCLEOTIDE SEQUENCE</scope>
    <source>
        <strain evidence="1">VKM Ac-1401</strain>
    </source>
</reference>
<sequence length="324" mass="35416">MSSTESLPSIPSDPAATVVDAGWLRPVPDAPAEPRWGHPDGIQLGLHPLGGPRGLLRIYTPYLGHARDRLLNFIAVEPIVTGEAERGYSELEPSRLDAAQGKRFWSADSLDDTTPRDPSSPARGVVDTVDGVERLTVYVISERFDNGASVAVRVRFRADRPHELSVAAIRLPDSADLDFCVLTATMGNFARLRRVQLVDRTVTPALLWPGFEGVHFTEHAAFGVAALPRNAAGEVEVSATTDEDDPVSAVYADDVAEHWKYVGLRAVQTWTAADPDPALQVLVNARQAYWASTSTIPGGAAFENFELKEPFRQERELRFRVDPA</sequence>
<organism evidence="1 2">
    <name type="scientific">Leifsonia poae</name>
    <dbReference type="NCBI Taxonomy" id="110933"/>
    <lineage>
        <taxon>Bacteria</taxon>
        <taxon>Bacillati</taxon>
        <taxon>Actinomycetota</taxon>
        <taxon>Actinomycetes</taxon>
        <taxon>Micrococcales</taxon>
        <taxon>Microbacteriaceae</taxon>
        <taxon>Leifsonia</taxon>
    </lineage>
</organism>
<evidence type="ECO:0000313" key="1">
    <source>
        <dbReference type="EMBL" id="GLJ75464.1"/>
    </source>
</evidence>
<keyword evidence="2" id="KW-1185">Reference proteome</keyword>
<proteinExistence type="predicted"/>
<dbReference type="EMBL" id="BSEN01000003">
    <property type="protein sequence ID" value="GLJ75464.1"/>
    <property type="molecule type" value="Genomic_DNA"/>
</dbReference>
<name>A0A9W6LZC1_9MICO</name>